<dbReference type="Proteomes" id="UP000681594">
    <property type="component" value="Unassembled WGS sequence"/>
</dbReference>
<reference evidence="4 5" key="1">
    <citation type="submission" date="2021-03" db="EMBL/GenBank/DDBJ databases">
        <authorList>
            <person name="So Y."/>
        </authorList>
    </citation>
    <scope>NUCLEOTIDE SEQUENCE [LARGE SCALE GENOMIC DNA]</scope>
    <source>
        <strain evidence="4 5">SSH11</strain>
    </source>
</reference>
<dbReference type="Gene3D" id="3.40.190.150">
    <property type="entry name" value="Bordetella uptake gene, domain 1"/>
    <property type="match status" value="1"/>
</dbReference>
<evidence type="ECO:0000313" key="5">
    <source>
        <dbReference type="Proteomes" id="UP000681594"/>
    </source>
</evidence>
<feature type="chain" id="PRO_5045953254" evidence="3">
    <location>
        <begin position="24"/>
        <end position="351"/>
    </location>
</feature>
<keyword evidence="3" id="KW-0732">Signal</keyword>
<feature type="compositionally biased region" description="Low complexity" evidence="2">
    <location>
        <begin position="26"/>
        <end position="49"/>
    </location>
</feature>
<organism evidence="4 5">
    <name type="scientific">Pararoseomonas baculiformis</name>
    <dbReference type="NCBI Taxonomy" id="2820812"/>
    <lineage>
        <taxon>Bacteria</taxon>
        <taxon>Pseudomonadati</taxon>
        <taxon>Pseudomonadota</taxon>
        <taxon>Alphaproteobacteria</taxon>
        <taxon>Acetobacterales</taxon>
        <taxon>Acetobacteraceae</taxon>
        <taxon>Pararoseomonas</taxon>
    </lineage>
</organism>
<accession>A0ABS4AK95</accession>
<evidence type="ECO:0000256" key="3">
    <source>
        <dbReference type="SAM" id="SignalP"/>
    </source>
</evidence>
<dbReference type="InterPro" id="IPR042100">
    <property type="entry name" value="Bug_dom1"/>
</dbReference>
<dbReference type="EMBL" id="JAGIZB010000022">
    <property type="protein sequence ID" value="MBP0446920.1"/>
    <property type="molecule type" value="Genomic_DNA"/>
</dbReference>
<dbReference type="Pfam" id="PF03401">
    <property type="entry name" value="TctC"/>
    <property type="match status" value="1"/>
</dbReference>
<dbReference type="Gene3D" id="3.40.190.10">
    <property type="entry name" value="Periplasmic binding protein-like II"/>
    <property type="match status" value="1"/>
</dbReference>
<dbReference type="PANTHER" id="PTHR42928:SF5">
    <property type="entry name" value="BLR1237 PROTEIN"/>
    <property type="match status" value="1"/>
</dbReference>
<evidence type="ECO:0000313" key="4">
    <source>
        <dbReference type="EMBL" id="MBP0446920.1"/>
    </source>
</evidence>
<evidence type="ECO:0000256" key="2">
    <source>
        <dbReference type="SAM" id="MobiDB-lite"/>
    </source>
</evidence>
<gene>
    <name evidence="4" type="ORF">J8J14_19270</name>
</gene>
<proteinExistence type="inferred from homology"/>
<dbReference type="SUPFAM" id="SSF53850">
    <property type="entry name" value="Periplasmic binding protein-like II"/>
    <property type="match status" value="1"/>
</dbReference>
<feature type="region of interest" description="Disordered" evidence="2">
    <location>
        <begin position="26"/>
        <end position="51"/>
    </location>
</feature>
<feature type="signal peptide" evidence="3">
    <location>
        <begin position="1"/>
        <end position="23"/>
    </location>
</feature>
<protein>
    <submittedName>
        <fullName evidence="4">Tripartite tricarboxylate transporter substrate binding protein</fullName>
    </submittedName>
</protein>
<keyword evidence="5" id="KW-1185">Reference proteome</keyword>
<dbReference type="InterPro" id="IPR005064">
    <property type="entry name" value="BUG"/>
</dbReference>
<sequence length="351" mass="36395">MTITRRSALLLPAAIGAAPAAQAQTASPSASPSAAPSAAPSAPAAAPAANGPWPNRTVRIIVPAPGGGGTADTLARVFAQEMEKRVGQRVIIDNRGGANGNIGALAGARSAPDGYTILWSWAGTLATGPALYKDLPFDPEKDFEPVALIGNVPNVLVVNKELPIRNLAEFGAYARANPNAINFGSTGNGSSMHLAGELYKSLTGTQMIHVPYTSPAAGVTDLLSGRIQAMFNLITGVAGQVRAGAVTPIAVLDTQRSPQLPDVPTTAELGMPGLVFGTWFGLFLPKGADPALLRQLNTLANEILNDPEAKARFEQQGMATLGGPPERLATFLHEEIQRHAALVRQSGARND</sequence>
<dbReference type="CDD" id="cd07012">
    <property type="entry name" value="PBP2_Bug_TTT"/>
    <property type="match status" value="1"/>
</dbReference>
<dbReference type="InterPro" id="IPR006311">
    <property type="entry name" value="TAT_signal"/>
</dbReference>
<dbReference type="PANTHER" id="PTHR42928">
    <property type="entry name" value="TRICARBOXYLATE-BINDING PROTEIN"/>
    <property type="match status" value="1"/>
</dbReference>
<dbReference type="PIRSF" id="PIRSF017082">
    <property type="entry name" value="YflP"/>
    <property type="match status" value="1"/>
</dbReference>
<comment type="caution">
    <text evidence="4">The sequence shown here is derived from an EMBL/GenBank/DDBJ whole genome shotgun (WGS) entry which is preliminary data.</text>
</comment>
<name>A0ABS4AK95_9PROT</name>
<dbReference type="RefSeq" id="WP_209381189.1">
    <property type="nucleotide sequence ID" value="NZ_JAGIZB010000022.1"/>
</dbReference>
<dbReference type="PROSITE" id="PS51318">
    <property type="entry name" value="TAT"/>
    <property type="match status" value="1"/>
</dbReference>
<comment type="similarity">
    <text evidence="1">Belongs to the UPF0065 (bug) family.</text>
</comment>
<evidence type="ECO:0000256" key="1">
    <source>
        <dbReference type="ARBA" id="ARBA00006987"/>
    </source>
</evidence>